<evidence type="ECO:0000259" key="6">
    <source>
        <dbReference type="SMART" id="SM00062"/>
    </source>
</evidence>
<dbReference type="InterPro" id="IPR001638">
    <property type="entry name" value="Solute-binding_3/MltF_N"/>
</dbReference>
<accession>A0A6I5RT20</accession>
<evidence type="ECO:0000256" key="4">
    <source>
        <dbReference type="RuleBase" id="RU003744"/>
    </source>
</evidence>
<dbReference type="Gene3D" id="3.40.190.10">
    <property type="entry name" value="Periplasmic binding protein-like II"/>
    <property type="match status" value="2"/>
</dbReference>
<dbReference type="Pfam" id="PF00497">
    <property type="entry name" value="SBP_bac_3"/>
    <property type="match status" value="1"/>
</dbReference>
<dbReference type="Proteomes" id="UP000471751">
    <property type="component" value="Unassembled WGS sequence"/>
</dbReference>
<dbReference type="EMBL" id="JAAHBT010000135">
    <property type="protein sequence ID" value="NES10518.1"/>
    <property type="molecule type" value="Genomic_DNA"/>
</dbReference>
<dbReference type="CDD" id="cd13703">
    <property type="entry name" value="PBP2_HisJ_LAO"/>
    <property type="match status" value="1"/>
</dbReference>
<evidence type="ECO:0000313" key="7">
    <source>
        <dbReference type="EMBL" id="NES10518.1"/>
    </source>
</evidence>
<dbReference type="SUPFAM" id="SSF53850">
    <property type="entry name" value="Periplasmic binding protein-like II"/>
    <property type="match status" value="1"/>
</dbReference>
<dbReference type="PROSITE" id="PS01039">
    <property type="entry name" value="SBP_BACTERIAL_3"/>
    <property type="match status" value="1"/>
</dbReference>
<dbReference type="PANTHER" id="PTHR35936:SF13">
    <property type="entry name" value="HISTIDINE-BINDING PERIPLASMIC PROTEIN"/>
    <property type="match status" value="1"/>
</dbReference>
<name>A0A6I5RT20_9PSED</name>
<dbReference type="InterPro" id="IPR018313">
    <property type="entry name" value="SBP_3_CS"/>
</dbReference>
<feature type="chain" id="PRO_5026025468" evidence="5">
    <location>
        <begin position="23"/>
        <end position="261"/>
    </location>
</feature>
<sequence length="261" mass="28581">MTSFRKVLSVLLLPLCASAAQAQAQEWKEIRFGVYPEYPPFESVAADGSLQGFDIELGNAICAKLQVKCIWVNNEFDGMIPALRARKFDAIMSSMAVTPARQKQIDFTDRLFLSPTSVITRKGAEFGDTPESLKGKQVGVLQGSLQEAYARAKLAPLGAQVKAYQAQDQNYADLMNGRLDATLTDKLEAQLNFLAKPEGADFKTGPAIKDPTLPLDIAMGLRKNDSELRALLNKGIAEVLADGTFAEIQKKYVGDLDIYNE</sequence>
<dbReference type="GO" id="GO:0030313">
    <property type="term" value="C:cell envelope"/>
    <property type="evidence" value="ECO:0007669"/>
    <property type="project" value="UniProtKB-SubCell"/>
</dbReference>
<keyword evidence="8" id="KW-1185">Reference proteome</keyword>
<dbReference type="PANTHER" id="PTHR35936">
    <property type="entry name" value="MEMBRANE-BOUND LYTIC MUREIN TRANSGLYCOSYLASE F"/>
    <property type="match status" value="1"/>
</dbReference>
<reference evidence="7 8" key="1">
    <citation type="submission" date="2020-02" db="EMBL/GenBank/DDBJ databases">
        <title>Broccoli isolated Pseudomonas sp.</title>
        <authorList>
            <person name="Fujikawa T."/>
            <person name="Sawada H."/>
        </authorList>
    </citation>
    <scope>NUCLEOTIDE SEQUENCE [LARGE SCALE GENOMIC DNA]</scope>
    <source>
        <strain evidence="7 8">JCM 32154</strain>
    </source>
</reference>
<dbReference type="SMART" id="SM00062">
    <property type="entry name" value="PBPb"/>
    <property type="match status" value="1"/>
</dbReference>
<feature type="signal peptide" evidence="5">
    <location>
        <begin position="1"/>
        <end position="22"/>
    </location>
</feature>
<keyword evidence="3 5" id="KW-0732">Signal</keyword>
<proteinExistence type="inferred from homology"/>
<evidence type="ECO:0000256" key="3">
    <source>
        <dbReference type="ARBA" id="ARBA00022729"/>
    </source>
</evidence>
<dbReference type="RefSeq" id="WP_163936767.1">
    <property type="nucleotide sequence ID" value="NZ_BMQU01000004.1"/>
</dbReference>
<feature type="domain" description="Solute-binding protein family 3/N-terminal" evidence="6">
    <location>
        <begin position="29"/>
        <end position="256"/>
    </location>
</feature>
<gene>
    <name evidence="7" type="ORF">G3O07_13515</name>
</gene>
<evidence type="ECO:0000256" key="2">
    <source>
        <dbReference type="ARBA" id="ARBA00010333"/>
    </source>
</evidence>
<evidence type="ECO:0000256" key="1">
    <source>
        <dbReference type="ARBA" id="ARBA00004196"/>
    </source>
</evidence>
<comment type="caution">
    <text evidence="7">The sequence shown here is derived from an EMBL/GenBank/DDBJ whole genome shotgun (WGS) entry which is preliminary data.</text>
</comment>
<comment type="similarity">
    <text evidence="2 4">Belongs to the bacterial solute-binding protein 3 family.</text>
</comment>
<evidence type="ECO:0000313" key="8">
    <source>
        <dbReference type="Proteomes" id="UP000471751"/>
    </source>
</evidence>
<organism evidence="7 8">
    <name type="scientific">Pseudomonas laurentiana</name>
    <dbReference type="NCBI Taxonomy" id="2364649"/>
    <lineage>
        <taxon>Bacteria</taxon>
        <taxon>Pseudomonadati</taxon>
        <taxon>Pseudomonadota</taxon>
        <taxon>Gammaproteobacteria</taxon>
        <taxon>Pseudomonadales</taxon>
        <taxon>Pseudomonadaceae</taxon>
        <taxon>Pseudomonas</taxon>
    </lineage>
</organism>
<dbReference type="AlphaFoldDB" id="A0A6I5RT20"/>
<evidence type="ECO:0000256" key="5">
    <source>
        <dbReference type="SAM" id="SignalP"/>
    </source>
</evidence>
<comment type="subcellular location">
    <subcellularLocation>
        <location evidence="1">Cell envelope</location>
    </subcellularLocation>
</comment>
<protein>
    <submittedName>
        <fullName evidence="7">ABC transporter substrate-binding protein</fullName>
    </submittedName>
</protein>